<accession>A0A392RYW0</accession>
<dbReference type="InterPro" id="IPR001969">
    <property type="entry name" value="Aspartic_peptidase_AS"/>
</dbReference>
<dbReference type="Gene3D" id="2.40.70.10">
    <property type="entry name" value="Acid Proteases"/>
    <property type="match status" value="1"/>
</dbReference>
<name>A0A392RYW0_9FABA</name>
<dbReference type="InterPro" id="IPR021109">
    <property type="entry name" value="Peptidase_aspartic_dom_sf"/>
</dbReference>
<keyword evidence="2" id="KW-1185">Reference proteome</keyword>
<organism evidence="1 2">
    <name type="scientific">Trifolium medium</name>
    <dbReference type="NCBI Taxonomy" id="97028"/>
    <lineage>
        <taxon>Eukaryota</taxon>
        <taxon>Viridiplantae</taxon>
        <taxon>Streptophyta</taxon>
        <taxon>Embryophyta</taxon>
        <taxon>Tracheophyta</taxon>
        <taxon>Spermatophyta</taxon>
        <taxon>Magnoliopsida</taxon>
        <taxon>eudicotyledons</taxon>
        <taxon>Gunneridae</taxon>
        <taxon>Pentapetalae</taxon>
        <taxon>rosids</taxon>
        <taxon>fabids</taxon>
        <taxon>Fabales</taxon>
        <taxon>Fabaceae</taxon>
        <taxon>Papilionoideae</taxon>
        <taxon>50 kb inversion clade</taxon>
        <taxon>NPAAA clade</taxon>
        <taxon>Hologalegina</taxon>
        <taxon>IRL clade</taxon>
        <taxon>Trifolieae</taxon>
        <taxon>Trifolium</taxon>
    </lineage>
</organism>
<dbReference type="EMBL" id="LXQA010296691">
    <property type="protein sequence ID" value="MCI41818.1"/>
    <property type="molecule type" value="Genomic_DNA"/>
</dbReference>
<dbReference type="SUPFAM" id="SSF50630">
    <property type="entry name" value="Acid proteases"/>
    <property type="match status" value="1"/>
</dbReference>
<dbReference type="Proteomes" id="UP000265520">
    <property type="component" value="Unassembled WGS sequence"/>
</dbReference>
<evidence type="ECO:0008006" key="3">
    <source>
        <dbReference type="Google" id="ProtNLM"/>
    </source>
</evidence>
<evidence type="ECO:0000313" key="2">
    <source>
        <dbReference type="Proteomes" id="UP000265520"/>
    </source>
</evidence>
<sequence>MTLKGLDVMSHDIPRTVKLQGSILGAPVVVLVDSGATHNFVSQQLVHKLGWVMEDTPKMDTELQQGV</sequence>
<reference evidence="1 2" key="1">
    <citation type="journal article" date="2018" name="Front. Plant Sci.">
        <title>Red Clover (Trifolium pratense) and Zigzag Clover (T. medium) - A Picture of Genomic Similarities and Differences.</title>
        <authorList>
            <person name="Dluhosova J."/>
            <person name="Istvanek J."/>
            <person name="Nedelnik J."/>
            <person name="Repkova J."/>
        </authorList>
    </citation>
    <scope>NUCLEOTIDE SEQUENCE [LARGE SCALE GENOMIC DNA]</scope>
    <source>
        <strain evidence="2">cv. 10/8</strain>
        <tissue evidence="1">Leaf</tissue>
    </source>
</reference>
<dbReference type="AlphaFoldDB" id="A0A392RYW0"/>
<evidence type="ECO:0000313" key="1">
    <source>
        <dbReference type="EMBL" id="MCI41818.1"/>
    </source>
</evidence>
<dbReference type="GO" id="GO:0004190">
    <property type="term" value="F:aspartic-type endopeptidase activity"/>
    <property type="evidence" value="ECO:0007669"/>
    <property type="project" value="InterPro"/>
</dbReference>
<dbReference type="Pfam" id="PF08284">
    <property type="entry name" value="RVP_2"/>
    <property type="match status" value="1"/>
</dbReference>
<dbReference type="GO" id="GO:0006508">
    <property type="term" value="P:proteolysis"/>
    <property type="evidence" value="ECO:0007669"/>
    <property type="project" value="InterPro"/>
</dbReference>
<protein>
    <recommendedName>
        <fullName evidence="3">Enzymatic polyprotein</fullName>
    </recommendedName>
</protein>
<dbReference type="PROSITE" id="PS00141">
    <property type="entry name" value="ASP_PROTEASE"/>
    <property type="match status" value="1"/>
</dbReference>
<comment type="caution">
    <text evidence="1">The sequence shown here is derived from an EMBL/GenBank/DDBJ whole genome shotgun (WGS) entry which is preliminary data.</text>
</comment>
<proteinExistence type="predicted"/>
<feature type="non-terminal residue" evidence="1">
    <location>
        <position position="67"/>
    </location>
</feature>
<dbReference type="CDD" id="cd00303">
    <property type="entry name" value="retropepsin_like"/>
    <property type="match status" value="1"/>
</dbReference>